<keyword evidence="1" id="KW-0175">Coiled coil</keyword>
<evidence type="ECO:0000256" key="1">
    <source>
        <dbReference type="SAM" id="Coils"/>
    </source>
</evidence>
<dbReference type="Proteomes" id="UP000190389">
    <property type="component" value="Unassembled WGS sequence"/>
</dbReference>
<feature type="domain" description="Extracellular matrix-binding protein ebh GA module" evidence="5">
    <location>
        <begin position="2121"/>
        <end position="2182"/>
    </location>
</feature>
<feature type="domain" description="Extracellular matrix-binding protein ebh GA module" evidence="5">
    <location>
        <begin position="1729"/>
        <end position="1791"/>
    </location>
</feature>
<feature type="domain" description="Extracellular matrix-binding protein ebh GA module" evidence="5">
    <location>
        <begin position="2775"/>
        <end position="2834"/>
    </location>
</feature>
<dbReference type="SUPFAM" id="SSF46997">
    <property type="entry name" value="Bacterial immunoglobulin/albumin-binding domains"/>
    <property type="match status" value="9"/>
</dbReference>
<feature type="signal peptide" evidence="4">
    <location>
        <begin position="1"/>
        <end position="34"/>
    </location>
</feature>
<feature type="transmembrane region" description="Helical" evidence="3">
    <location>
        <begin position="4464"/>
        <end position="4487"/>
    </location>
</feature>
<keyword evidence="6" id="KW-0269">Exonuclease</keyword>
<keyword evidence="6" id="KW-0378">Hydrolase</keyword>
<organism evidence="6 7">
    <name type="scientific">Mycoplasmopsis verecunda</name>
    <dbReference type="NCBI Taxonomy" id="171291"/>
    <lineage>
        <taxon>Bacteria</taxon>
        <taxon>Bacillati</taxon>
        <taxon>Mycoplasmatota</taxon>
        <taxon>Mycoplasmoidales</taxon>
        <taxon>Metamycoplasmataceae</taxon>
        <taxon>Mycoplasmopsis</taxon>
    </lineage>
</organism>
<dbReference type="Gene3D" id="1.20.120.1850">
    <property type="entry name" value="Ebh helix bundles repeating unit (S and A modules)"/>
    <property type="match status" value="16"/>
</dbReference>
<feature type="domain" description="Extracellular matrix-binding protein ebh GA module" evidence="5">
    <location>
        <begin position="3420"/>
        <end position="3475"/>
    </location>
</feature>
<keyword evidence="3" id="KW-0812">Transmembrane</keyword>
<feature type="domain" description="Extracellular matrix-binding protein ebh GA module" evidence="5">
    <location>
        <begin position="2639"/>
        <end position="2698"/>
    </location>
</feature>
<feature type="domain" description="Extracellular matrix-binding protein ebh GA module" evidence="5">
    <location>
        <begin position="3030"/>
        <end position="3089"/>
    </location>
</feature>
<reference evidence="7" key="1">
    <citation type="submission" date="2017-02" db="EMBL/GenBank/DDBJ databases">
        <authorList>
            <person name="Varghese N."/>
            <person name="Submissions S."/>
        </authorList>
    </citation>
    <scope>NUCLEOTIDE SEQUENCE [LARGE SCALE GENOMIC DNA]</scope>
    <source>
        <strain evidence="7">ATCC 27862</strain>
    </source>
</reference>
<dbReference type="STRING" id="171291.SAMN02745154_00239"/>
<feature type="compositionally biased region" description="Basic and acidic residues" evidence="2">
    <location>
        <begin position="3098"/>
        <end position="3108"/>
    </location>
</feature>
<feature type="domain" description="Extracellular matrix-binding protein ebh GA module" evidence="5">
    <location>
        <begin position="3299"/>
        <end position="3352"/>
    </location>
</feature>
<proteinExistence type="predicted"/>
<feature type="domain" description="Extracellular matrix-binding protein ebh GA module" evidence="5">
    <location>
        <begin position="2516"/>
        <end position="2571"/>
    </location>
</feature>
<evidence type="ECO:0000259" key="5">
    <source>
        <dbReference type="SMART" id="SM00844"/>
    </source>
</evidence>
<dbReference type="GO" id="GO:0004527">
    <property type="term" value="F:exonuclease activity"/>
    <property type="evidence" value="ECO:0007669"/>
    <property type="project" value="UniProtKB-KW"/>
</dbReference>
<feature type="coiled-coil region" evidence="1">
    <location>
        <begin position="3437"/>
        <end position="3494"/>
    </location>
</feature>
<dbReference type="RefSeq" id="WP_078746986.1">
    <property type="nucleotide sequence ID" value="NZ_CP137850.1"/>
</dbReference>
<evidence type="ECO:0000256" key="4">
    <source>
        <dbReference type="SAM" id="SignalP"/>
    </source>
</evidence>
<feature type="region of interest" description="Disordered" evidence="2">
    <location>
        <begin position="3098"/>
        <end position="3122"/>
    </location>
</feature>
<evidence type="ECO:0000313" key="7">
    <source>
        <dbReference type="Proteomes" id="UP000190389"/>
    </source>
</evidence>
<feature type="domain" description="Extracellular matrix-binding protein ebh GA module" evidence="5">
    <location>
        <begin position="2384"/>
        <end position="2443"/>
    </location>
</feature>
<dbReference type="Pfam" id="PF01468">
    <property type="entry name" value="GA"/>
    <property type="match status" value="15"/>
</dbReference>
<keyword evidence="6" id="KW-0540">Nuclease</keyword>
<feature type="domain" description="Extracellular matrix-binding protein ebh GA module" evidence="5">
    <location>
        <begin position="1991"/>
        <end position="2050"/>
    </location>
</feature>
<dbReference type="InterPro" id="IPR002988">
    <property type="entry name" value="GA_module"/>
</dbReference>
<dbReference type="SMART" id="SM00844">
    <property type="entry name" value="GA"/>
    <property type="match status" value="14"/>
</dbReference>
<feature type="coiled-coil region" evidence="1">
    <location>
        <begin position="3792"/>
        <end position="3822"/>
    </location>
</feature>
<keyword evidence="4" id="KW-0732">Signal</keyword>
<gene>
    <name evidence="6" type="ORF">SAMN02745154_00239</name>
</gene>
<evidence type="ECO:0000256" key="2">
    <source>
        <dbReference type="SAM" id="MobiDB-lite"/>
    </source>
</evidence>
<feature type="domain" description="Extracellular matrix-binding protein ebh GA module" evidence="5">
    <location>
        <begin position="1854"/>
        <end position="1916"/>
    </location>
</feature>
<feature type="domain" description="Extracellular matrix-binding protein ebh GA module" evidence="5">
    <location>
        <begin position="3165"/>
        <end position="3224"/>
    </location>
</feature>
<feature type="coiled-coil region" evidence="1">
    <location>
        <begin position="1908"/>
        <end position="2035"/>
    </location>
</feature>
<dbReference type="EMBL" id="FUXF01000005">
    <property type="protein sequence ID" value="SJZ47295.1"/>
    <property type="molecule type" value="Genomic_DNA"/>
</dbReference>
<evidence type="ECO:0000256" key="3">
    <source>
        <dbReference type="SAM" id="Phobius"/>
    </source>
</evidence>
<feature type="coiled-coil region" evidence="1">
    <location>
        <begin position="1733"/>
        <end position="1781"/>
    </location>
</feature>
<dbReference type="OrthoDB" id="400339at2"/>
<feature type="coiled-coil region" evidence="1">
    <location>
        <begin position="2728"/>
        <end position="2812"/>
    </location>
</feature>
<dbReference type="Gene3D" id="1.20.5.420">
    <property type="entry name" value="Immunoglobulin FC, subunit C"/>
    <property type="match status" value="1"/>
</dbReference>
<feature type="region of interest" description="Disordered" evidence="2">
    <location>
        <begin position="183"/>
        <end position="203"/>
    </location>
</feature>
<accession>A0A1T4KXV7</accession>
<evidence type="ECO:0000313" key="6">
    <source>
        <dbReference type="EMBL" id="SJZ47295.1"/>
    </source>
</evidence>
<dbReference type="InterPro" id="IPR020840">
    <property type="entry name" value="Extracell_matrix-bd_GA"/>
</dbReference>
<keyword evidence="7" id="KW-1185">Reference proteome</keyword>
<feature type="coiled-coil region" evidence="1">
    <location>
        <begin position="2262"/>
        <end position="2327"/>
    </location>
</feature>
<feature type="coiled-coil region" evidence="1">
    <location>
        <begin position="3871"/>
        <end position="3911"/>
    </location>
</feature>
<keyword evidence="3" id="KW-0472">Membrane</keyword>
<feature type="domain" description="Extracellular matrix-binding protein ebh GA module" evidence="5">
    <location>
        <begin position="2907"/>
        <end position="2963"/>
    </location>
</feature>
<sequence length="4493" mass="505399">MSKNSRSNKTRKTLVTVAALSGSVLLPLTTLSNADNVLTEENMEVFLPNKIIDVNQYQNRKEYENIENVNFGYAKYVDVTMNKQNAERLVKFTKVPTEEQWNAGKQTWELIYESGTLDNNYYDLGHFWKNEYPFGQRTYGFALSNDLELIPGTLSIKMEYMGVEDNDHIVKNEADRRRVMSYSITGDNPNTKNDPSITDNGIQPQDQPTYLWDKYGTYIRFVDNNGYFDNSADQDFNSPNAKYNDINSFWVRSVKFDMENGRHRKGNWMYDWNHVDSEGNKGLEPWKLNIIPEYENLSDYRPAINGIEYITTDVRNKNSYDGVLSPNKIDILLSLTQSPDEKKQYGYARYFGIGLDTDKYHNELKSHNADTNNFKANTGTLFLFHYETALDKNRYDTNKRPIPMVTIKFQTRKKYSNAITRLDDDNDIEANTFVDNRINYNSFVSGLYHSDKDIIRDWPWTDNRWAFNKTIANTGLSFDEFRNKYLTPSYLGVTRNQYTGAAISYASRTKDRQININLTEKMEQYNDQYHDYPEITGFNIYQNGKLIDKFNIPWDITKNSLNFKTNGYRTQFNNFKIDTTKLNGFDGITLEPITKTQEGSFKFDTKSNIFEWNPFDGTFSGTISYHISQEYKNKEALLAKLEKNPLESELLYKNEPLLDTQLIKIKSTIKQDFWRKRFDGKTVLNVETPETSLYTNYWTDFVKNISKLNYDKKAFDKIDLNVLNTVNYRLSDNKEQIDLVVPRIKETMKKDFTILKMGINENDGEIIFDTPNDNPRMAHYDRLLERFNTLVAQMNGEQVYNKLVNDIDSELSIFKKKNQLYQLAKYLNNNANSEIEINNLNTVLSNFELLKKYLKDTVTTETLDEFKNAYQEYLNNVPKYTILEKLVTTLGDESNPEFIKLSKWFGYKDSYDAKVMTPEKAKEFKNNILDNYNINHLVDEILSSKNTTENIKNLKNAVYFIKSFDEFNNMPHWYDLNGTELPALQNSSFKYELSEDARSYLATESKTLAKYEDNGFKSNIYNFIKNKNRVNKELSEKLNQVLGQNGFKLNDVLKSFISKNFPNALSDDEINRYLSPILNLNLAPTFENLGLIQDAGLADALYSYLINALLAKINKYAITSEAILQAGNNLRFSKLEALAQGLTSINKKNGFTTGNLIDNNNYDEFLNSIIKSKIAFKETYSPLKEILETSKGEKNAKLDDLKIMFDSSFYHSIFKSLVVELKEKVKSLNNIQNQALKNDFVSNIEKTIARYDFTEERLSNNKFPTFWESDEKVKSDWDTYGNFFTWNEALTPENYAKITKDLISSPKANVDQYYYDEYQKLVELNDAIGKFKEKVDKTTLSNTLKDSLKTLAGNATSKQFVNDLSNKLDDVVLTYDTMNTNITKAEGLKVKSSNNIPYRFASDEIKNKFNSKLEELKTAKSNLDNMQITATSQLDTFIESSKQLSSDITDSISKLDGQKNLIDLLNKVDQANLTIYTQEQKEQLKNNLKNKDDLASAKAAELSFEELGKLQKQASVYNNIIQSPRNIKSNQKYLDADEKLRTAYDASEVKVVNIATKLGETLSELAKNDNSEGKISWPDKIAELNAQYAKDIDKYKEDFKALNGDTKLVKLKEELTNKVRTQFNNVSDQIKQSYIDDIENTNSIKEANETFETKKDIDTEFGTARTKLNELNDLIANTAKDNKFHALDNDSNKQNVLDAQTNAKAKFNNDNKAIENVDIAKAKELTKSITDAIKTINDKYQKLLDNKAQKAKEIANLPHLNQNQKTKLAEEINNKDTYNNELLNAVVTKANDLDGKMALLEKEFTNASKAKSSNNYIYATSEPKNKFDELFGNNATYLTNANNATTPGEVEALVNNAKQVISSLDGDAEFAKLQKTAKDSIDQLKQITPEQKQHFKDLVQSATTKDAIDRITKLAKTLDDKIKDLNETLTNANNTKSTVKYTQADLDKQEEFNTAITNLINELDKLKQNNEIVASNLTEALKDVNEASQALSTANNALNGELNLSNAKSEANGAIEVLNNLNDQVKDNLKQQVANANTVSDVNAIKQKAIKTDTKAGELIAKVTEANAYEKNVDVIAISTEQQKQALSNAINDVKNNILDSSNKMKPNEFADQLEAKKQAIDNAMQTIANQISEVKKAREQAINTINSSLTNLTDVQKNELATEVNNANTIQDINKVSSKATTLNTATGEFNTAKTNAEKVQKTDNAYALADKNKQEAFDKVIQEAKVAYEAKLSHKTAEEIQKLTKDLNDGKNNLNGDNNLQALKDQVIKAINENEKLSAKQKENIANSIQTSNKADDINSLKQAAKSLNDALSEAEKILTDNNAEKVKPNYLEADNEKKQDFNSKDTLLNSKVESIKQDDVFDSLDEINKYVSELADQGNKAKEARTNLNGQDLLDKAKAKGTGTIEALEHLSQPYKQNFENQVTNKTTINDVNEVVTNANELNQATKTLKDNIAKLEGKTTEPSYEGISAPTKEKVNNALSDAKKLLTDNLLNDSVSKEDITQANQKISRALEAIKSDALDLETLRTKKAADIDTMDNLSRTQKDALKGQVNKAATKEEIHDIMNTANNLSDAMKKLADAITSVQDIKSKPQYTQASVDKKAALDTVASDKKLEELAKDKQSSLDASDILAKANTITTPLEQLDGDANVAKAKEKANTTIYSKLHLDNEQKKALSNEANGKNTISEINEVVKKATDLDDAIKALKASADKINKDNNTEPAKYNYLNASEEKQQALDKELENSTQAIQDAKAITSTDKVDEMFKKLQEAKKALDEANNNLDGNGNLAKAKEQANSNIEQLQNLSDQHKTADKNDINSTNLVTDVNNKVQKVSELDKGTNDLVEQLIKATELNSSDNVNKVSQDNKNALVSAITNANNVLDNNKLKAGDTTAQDLNTLKEALQRAITNANNDIKVVSQAAQNAKDAIDKLTNLTQKQKDALKTEVDAKTNKADIKSVVEKAKTLDETTKKLNEAIKTTEELNKQDVAYKEADKDKQDQFNNALDEAKKAKDDNYANKTSDELNKLLSNLNNAKDGLNGAKNFETAQNNAKADIEQLNNLSKEQKDKLKDKINNASDSAKAKEIASKASALDKAIKNAQDTKDKHDKVLNTPAYSQADDKLKENLDNNEKLLEQDLAKAKELNDFDNNENLDKVIKDLTNKTTEVNNNIKALNGDSNLTKAISNATDEINKLENLSDELKEQLNEKVNNAKTIADANDIVSVAKELDKVVKNLNEAIKALDDVNKFEAKDSISAELKDAITNELAKANKLLDNSKLKANNDNNSVTNATKALKDILEKVNKELEALTKTKEDAKDEIGKLAHLSDLQKGKLNEDITKAKNSKEIQDIITKANELDKAMETLQNKVNELAKVKDSKNYKLADANNQDLINNLTTDQVLPTLQKDAITSTNVNDINDLISNINKANEKLNGNNNLTKALENVDKLHNLNEKQIAKAKEELNKQNTKEDLDAKLENIVALNTNIGSLKNKIQDLDNLITRFSKPDNISLDQLAQYNYLINKLVKDKDALVEQKTTITNALNTDSLSNDDIETYITNVDKLITSVNAEIQAVKAVGNDAITYANKDNMFNDDNKYNVANMSEKLSEANINLYKALKDARLIEQLKAKDEYNKFNTQLSNELKESKAFALALDGAAEELNASTSRTQDAQVLDKINHQVLKENLVLAYDKANDLRNDEFWSKEATPILDHALEIIKYPNTNMQNTKEFYDNEAAKLNWFNKARELKDTIDIANNSKDKSEDLVSLLNEASKAIKTPNTTTIDKLNELNDKLKHLAAKDILVKAIQEATILNEELKEAQKVKDSKTRENVIGKLNKAINDAKNIAKLDDQPSKVYNRQASDLNNALADSKKALAEPKEKLQKAITKAQEIKDKSNNLANQEAKAIEMNQNIDNVDLADVEKQVVDLNKAIKTNDLEIAIAKAPEIKTGEYDSVIVPETPNSIALVNKPDVTENEIKSQADKQLLNNAQINAINNVYNLTDLNKEQKDKYVSDVAKAKTPKDVEALSNNVSELNKGMKALKNTYNNIPNELKEVPVVSYDYLLSSEEEKASLDKAISEAKGIIPQNGTVYKNNNASEVNDLNKALQQAYDNLSGRDKSQKVASDIKDDKDSLNKSIQNVNANKLFNAPKALQDKYNNNKKIAEELLDLYNSNPVEFINKGGISQVNKAVENVSQASGEIDKFSDKEFKNINNERITQANDFVANNSEFIDKKASDKALEEFDKQVTYQGAIDKINNIQLANEAIKQGIQSAIKVLDAKMDNDTTKQNVSDLFAPFMSIVNKDKINPLLELDDSVNQLNVNKTQFNELLKQKATDKAFDNNIAHTVSKANNISNIVNNPYVELQSKANEKINAHKNNVNKFNDIITALKTNDKEKLHIASQGLGSEMQNDKAFAQALASKNLPEILDRNKKLTLTPDDLNVINNLKNSSEYQKASPALKSFIEQDFKVRNKLLWWPILVAISALAFITGLSTAVFKRNKNK</sequence>
<dbReference type="InterPro" id="IPR009063">
    <property type="entry name" value="Ig/albumin-bd_sf"/>
</dbReference>
<feature type="domain" description="Extracellular matrix-binding protein ebh GA module" evidence="5">
    <location>
        <begin position="2249"/>
        <end position="2308"/>
    </location>
</feature>
<keyword evidence="3" id="KW-1133">Transmembrane helix</keyword>
<protein>
    <submittedName>
        <fullName evidence="6">DNA repair exonuclease SbcCD ATPase subunit</fullName>
    </submittedName>
</protein>
<feature type="coiled-coil region" evidence="1">
    <location>
        <begin position="2077"/>
        <end position="2141"/>
    </location>
</feature>
<feature type="coiled-coil region" evidence="1">
    <location>
        <begin position="3016"/>
        <end position="3085"/>
    </location>
</feature>
<feature type="coiled-coil region" evidence="1">
    <location>
        <begin position="2893"/>
        <end position="2941"/>
    </location>
</feature>
<name>A0A1T4KXV7_9BACT</name>
<feature type="chain" id="PRO_5013092004" evidence="4">
    <location>
        <begin position="35"/>
        <end position="4493"/>
    </location>
</feature>